<dbReference type="RefSeq" id="XP_018064238.1">
    <property type="nucleotide sequence ID" value="XM_018209970.1"/>
</dbReference>
<organism evidence="1 2">
    <name type="scientific">Mollisia scopiformis</name>
    <name type="common">Conifer needle endophyte fungus</name>
    <name type="synonym">Phialocephala scopiformis</name>
    <dbReference type="NCBI Taxonomy" id="149040"/>
    <lineage>
        <taxon>Eukaryota</taxon>
        <taxon>Fungi</taxon>
        <taxon>Dikarya</taxon>
        <taxon>Ascomycota</taxon>
        <taxon>Pezizomycotina</taxon>
        <taxon>Leotiomycetes</taxon>
        <taxon>Helotiales</taxon>
        <taxon>Mollisiaceae</taxon>
        <taxon>Mollisia</taxon>
    </lineage>
</organism>
<dbReference type="InterPro" id="IPR039261">
    <property type="entry name" value="FNR_nucleotide-bd"/>
</dbReference>
<evidence type="ECO:0000313" key="1">
    <source>
        <dbReference type="EMBL" id="KUJ09883.1"/>
    </source>
</evidence>
<dbReference type="AlphaFoldDB" id="A0A132BC88"/>
<sequence>ENDGNGNARIITVLTERMSGFTRRLRAIPTTVRTFVEGPYGHSPLSGNDGNFIFFSSGIGITAHLGSIKQLLDARDQGPTNTG</sequence>
<dbReference type="Proteomes" id="UP000070700">
    <property type="component" value="Unassembled WGS sequence"/>
</dbReference>
<dbReference type="EMBL" id="KQ947430">
    <property type="protein sequence ID" value="KUJ09883.1"/>
    <property type="molecule type" value="Genomic_DNA"/>
</dbReference>
<proteinExistence type="predicted"/>
<dbReference type="InParanoid" id="A0A132BC88"/>
<accession>A0A132BC88</accession>
<name>A0A132BC88_MOLSC</name>
<keyword evidence="2" id="KW-1185">Reference proteome</keyword>
<dbReference type="KEGG" id="psco:LY89DRAFT_597262"/>
<dbReference type="OrthoDB" id="4494341at2759"/>
<reference evidence="1 2" key="1">
    <citation type="submission" date="2015-10" db="EMBL/GenBank/DDBJ databases">
        <title>Full genome of DAOMC 229536 Phialocephala scopiformis, a fungal endophyte of spruce producing the potent anti-insectan compound rugulosin.</title>
        <authorList>
            <consortium name="DOE Joint Genome Institute"/>
            <person name="Walker A.K."/>
            <person name="Frasz S.L."/>
            <person name="Seifert K.A."/>
            <person name="Miller J.D."/>
            <person name="Mondo S.J."/>
            <person name="Labutti K."/>
            <person name="Lipzen A."/>
            <person name="Dockter R."/>
            <person name="Kennedy M."/>
            <person name="Grigoriev I.V."/>
            <person name="Spatafora J.W."/>
        </authorList>
    </citation>
    <scope>NUCLEOTIDE SEQUENCE [LARGE SCALE GENOMIC DNA]</scope>
    <source>
        <strain evidence="1 2">CBS 120377</strain>
    </source>
</reference>
<protein>
    <submittedName>
        <fullName evidence="1">Uncharacterized protein</fullName>
    </submittedName>
</protein>
<dbReference type="GeneID" id="28819696"/>
<feature type="non-terminal residue" evidence="1">
    <location>
        <position position="1"/>
    </location>
</feature>
<dbReference type="SUPFAM" id="SSF52343">
    <property type="entry name" value="Ferredoxin reductase-like, C-terminal NADP-linked domain"/>
    <property type="match status" value="1"/>
</dbReference>
<gene>
    <name evidence="1" type="ORF">LY89DRAFT_597262</name>
</gene>
<evidence type="ECO:0000313" key="2">
    <source>
        <dbReference type="Proteomes" id="UP000070700"/>
    </source>
</evidence>